<protein>
    <recommendedName>
        <fullName evidence="5">Transmembrane protein</fullName>
    </recommendedName>
</protein>
<proteinExistence type="predicted"/>
<feature type="transmembrane region" description="Helical" evidence="2">
    <location>
        <begin position="411"/>
        <end position="434"/>
    </location>
</feature>
<dbReference type="OrthoDB" id="3001227at2759"/>
<evidence type="ECO:0008006" key="5">
    <source>
        <dbReference type="Google" id="ProtNLM"/>
    </source>
</evidence>
<evidence type="ECO:0000313" key="3">
    <source>
        <dbReference type="EMBL" id="KAF7372740.1"/>
    </source>
</evidence>
<sequence>MRILAIFKEIKSFRLGYTEERPYPWRWTTPIVLCAFLLISPFLALVNVPLSAYNIVQEFTYHPNDTLPAVFLGKLVPSVLQNPTGSFTPQILDVGYTILLDNYIFNYTIAQAFDGVDTSKSVSAFSYYNNPLSDSYDVANITVQLSLGTESGGQVLQVGGTVACYVPTPFYLSWSGLPESDDSIRGIPYSMSLDFGEVTTEYMRRGPMESGATLVDISFTVHPYCDCDAVLADGLLENGTRLLQTPCSSNPPHFVVVANATMVFYYTLDEEEGLPPTEDLVTGNELGSYPMQIADLLAQTELLNISSSGLSIACENLLQTGYHLVRVDLGVILDNQIYSSPDMFNRSIMPSGAANFLGTANESRSLTSDATVMAQWQQEVEFFPNNTRVPPLEYLRSVPRLKPLGSAMTSVFVSTFAMLSVMWTVFSLVAGTLARKHSEERYSEQSRTSDKLLESSREETDGSEVISLIPRKEPDAVERLRQKGLQMRASLARMRAALVKHGIMEDEDWVQDNDKTVE</sequence>
<dbReference type="EMBL" id="JACAZH010000003">
    <property type="protein sequence ID" value="KAF7372740.1"/>
    <property type="molecule type" value="Genomic_DNA"/>
</dbReference>
<name>A0A8H6ZBN8_9AGAR</name>
<organism evidence="3 4">
    <name type="scientific">Mycena sanguinolenta</name>
    <dbReference type="NCBI Taxonomy" id="230812"/>
    <lineage>
        <taxon>Eukaryota</taxon>
        <taxon>Fungi</taxon>
        <taxon>Dikarya</taxon>
        <taxon>Basidiomycota</taxon>
        <taxon>Agaricomycotina</taxon>
        <taxon>Agaricomycetes</taxon>
        <taxon>Agaricomycetidae</taxon>
        <taxon>Agaricales</taxon>
        <taxon>Marasmiineae</taxon>
        <taxon>Mycenaceae</taxon>
        <taxon>Mycena</taxon>
    </lineage>
</organism>
<keyword evidence="2" id="KW-0472">Membrane</keyword>
<dbReference type="Proteomes" id="UP000623467">
    <property type="component" value="Unassembled WGS sequence"/>
</dbReference>
<reference evidence="3" key="1">
    <citation type="submission" date="2020-05" db="EMBL/GenBank/DDBJ databases">
        <title>Mycena genomes resolve the evolution of fungal bioluminescence.</title>
        <authorList>
            <person name="Tsai I.J."/>
        </authorList>
    </citation>
    <scope>NUCLEOTIDE SEQUENCE</scope>
    <source>
        <strain evidence="3">160909Yilan</strain>
    </source>
</reference>
<accession>A0A8H6ZBN8</accession>
<evidence type="ECO:0000313" key="4">
    <source>
        <dbReference type="Proteomes" id="UP000623467"/>
    </source>
</evidence>
<evidence type="ECO:0000256" key="2">
    <source>
        <dbReference type="SAM" id="Phobius"/>
    </source>
</evidence>
<dbReference type="AlphaFoldDB" id="A0A8H6ZBN8"/>
<keyword evidence="2" id="KW-1133">Transmembrane helix</keyword>
<evidence type="ECO:0000256" key="1">
    <source>
        <dbReference type="SAM" id="MobiDB-lite"/>
    </source>
</evidence>
<feature type="compositionally biased region" description="Basic and acidic residues" evidence="1">
    <location>
        <begin position="437"/>
        <end position="460"/>
    </location>
</feature>
<feature type="transmembrane region" description="Helical" evidence="2">
    <location>
        <begin position="31"/>
        <end position="50"/>
    </location>
</feature>
<gene>
    <name evidence="3" type="ORF">MSAN_00479400</name>
</gene>
<keyword evidence="4" id="KW-1185">Reference proteome</keyword>
<feature type="region of interest" description="Disordered" evidence="1">
    <location>
        <begin position="437"/>
        <end position="465"/>
    </location>
</feature>
<comment type="caution">
    <text evidence="3">The sequence shown here is derived from an EMBL/GenBank/DDBJ whole genome shotgun (WGS) entry which is preliminary data.</text>
</comment>
<keyword evidence="2" id="KW-0812">Transmembrane</keyword>